<feature type="chain" id="PRO_5034530916" evidence="1">
    <location>
        <begin position="24"/>
        <end position="480"/>
    </location>
</feature>
<reference evidence="2" key="1">
    <citation type="journal article" date="2021" name="Arch. Microbiol.">
        <title>Methyloradius palustris gen. nov., sp. nov., a methanol-oxidizing bacterium isolated from snow.</title>
        <authorList>
            <person name="Miyadera T."/>
            <person name="Kojima H."/>
            <person name="Fukui M."/>
        </authorList>
    </citation>
    <scope>NUCLEOTIDE SEQUENCE</scope>
    <source>
        <strain evidence="2">Zm11</strain>
    </source>
</reference>
<accession>A0A8D5JY04</accession>
<name>A0A8D5JY04_9PROT</name>
<keyword evidence="3" id="KW-1185">Reference proteome</keyword>
<protein>
    <submittedName>
        <fullName evidence="2">Uncharacterized protein</fullName>
    </submittedName>
</protein>
<dbReference type="KEGG" id="mpau:ZMTM_05110"/>
<gene>
    <name evidence="2" type="ORF">ZMTM_05110</name>
</gene>
<feature type="signal peptide" evidence="1">
    <location>
        <begin position="1"/>
        <end position="23"/>
    </location>
</feature>
<evidence type="ECO:0000313" key="3">
    <source>
        <dbReference type="Proteomes" id="UP000826722"/>
    </source>
</evidence>
<keyword evidence="1" id="KW-0732">Signal</keyword>
<dbReference type="EMBL" id="AP024110">
    <property type="protein sequence ID" value="BCM24252.1"/>
    <property type="molecule type" value="Genomic_DNA"/>
</dbReference>
<organism evidence="2 3">
    <name type="scientific">Methyloradius palustris</name>
    <dbReference type="NCBI Taxonomy" id="2778876"/>
    <lineage>
        <taxon>Bacteria</taxon>
        <taxon>Pseudomonadati</taxon>
        <taxon>Pseudomonadota</taxon>
        <taxon>Betaproteobacteria</taxon>
        <taxon>Nitrosomonadales</taxon>
        <taxon>Methylophilaceae</taxon>
        <taxon>Methyloradius</taxon>
    </lineage>
</organism>
<evidence type="ECO:0000313" key="2">
    <source>
        <dbReference type="EMBL" id="BCM24252.1"/>
    </source>
</evidence>
<proteinExistence type="predicted"/>
<sequence length="480" mass="52522">MRANPRIYIVVFLLLLSTESAYSADFHCVDGSGQEIYISDSSLCGNKKNKKVVSPSPLTGNNSNYGTYLKPFSARSPWNSRPHIYTLGGDVIPPDAYEAAIASGSFSTSFFTASASDAPVTIYGVYDQDSEMVRDLVLPHWPDNVSSANGSDGHIDVLDTTTGIIHSFWIARLNDGKWSAKLYAWSRIDDSGFGDPAHYYKGARAAAVPTSAGIIRVNEIDDGKDQYDHALAMSLTYSALSPVPPGYIYPATSADSSYQANRGTIPEGALMMLPSNFDLSKIASSAIRKIAKTLMSYGAYVVDRNTGTPFVIYQEIGTAPIAQWRQSADTRLIRTALRQATVSEYLDANGIPYAPTTKQNILSMRGIYQLQMGKVKSTYDTYNQKRTWSKTSEVSREFIYPFSKVEWSKPVAGDTYEVVANTEGGAKLELQVKGDQNFDSGPLKDGESKTFQWPEEGHMVIIIYSGIAESSSVSGTLIKK</sequence>
<dbReference type="Proteomes" id="UP000826722">
    <property type="component" value="Chromosome"/>
</dbReference>
<evidence type="ECO:0000256" key="1">
    <source>
        <dbReference type="SAM" id="SignalP"/>
    </source>
</evidence>
<dbReference type="AlphaFoldDB" id="A0A8D5JY04"/>